<dbReference type="Proteomes" id="UP001634394">
    <property type="component" value="Unassembled WGS sequence"/>
</dbReference>
<dbReference type="FunFam" id="3.40.50.150:FF:000016">
    <property type="entry name" value="Protein arginine N-methyltransferase 6"/>
    <property type="match status" value="1"/>
</dbReference>
<dbReference type="Gene3D" id="3.40.50.150">
    <property type="entry name" value="Vaccinia Virus protein VP39"/>
    <property type="match status" value="1"/>
</dbReference>
<dbReference type="InterPro" id="IPR001452">
    <property type="entry name" value="SH3_domain"/>
</dbReference>
<evidence type="ECO:0000256" key="8">
    <source>
        <dbReference type="ARBA" id="ARBA00022691"/>
    </source>
</evidence>
<dbReference type="CDD" id="cd02440">
    <property type="entry name" value="AdoMet_MTases"/>
    <property type="match status" value="1"/>
</dbReference>
<evidence type="ECO:0000256" key="4">
    <source>
        <dbReference type="ARBA" id="ARBA00022443"/>
    </source>
</evidence>
<keyword evidence="7 12" id="KW-0808">Transferase</keyword>
<dbReference type="Gene3D" id="2.70.160.11">
    <property type="entry name" value="Hnrnp arginine n-methyltransferase1"/>
    <property type="match status" value="1"/>
</dbReference>
<evidence type="ECO:0000256" key="1">
    <source>
        <dbReference type="ARBA" id="ARBA00004123"/>
    </source>
</evidence>
<dbReference type="SUPFAM" id="SSF50044">
    <property type="entry name" value="SH3-domain"/>
    <property type="match status" value="1"/>
</dbReference>
<dbReference type="Pfam" id="PF22528">
    <property type="entry name" value="PRMT_C"/>
    <property type="match status" value="1"/>
</dbReference>
<accession>A0ABD3UZL6</accession>
<keyword evidence="5" id="KW-0963">Cytoplasm</keyword>
<evidence type="ECO:0000313" key="15">
    <source>
        <dbReference type="Proteomes" id="UP001634394"/>
    </source>
</evidence>
<dbReference type="InterPro" id="IPR029063">
    <property type="entry name" value="SAM-dependent_MTases_sf"/>
</dbReference>
<evidence type="ECO:0000256" key="10">
    <source>
        <dbReference type="ARBA" id="ARBA00082811"/>
    </source>
</evidence>
<dbReference type="InterPro" id="IPR055135">
    <property type="entry name" value="PRMT_dom"/>
</dbReference>
<dbReference type="AlphaFoldDB" id="A0ABD3UZL6"/>
<evidence type="ECO:0000256" key="5">
    <source>
        <dbReference type="ARBA" id="ARBA00022490"/>
    </source>
</evidence>
<evidence type="ECO:0000256" key="6">
    <source>
        <dbReference type="ARBA" id="ARBA00022603"/>
    </source>
</evidence>
<evidence type="ECO:0000256" key="9">
    <source>
        <dbReference type="ARBA" id="ARBA00023242"/>
    </source>
</evidence>
<dbReference type="SMART" id="SM00326">
    <property type="entry name" value="SH3"/>
    <property type="match status" value="1"/>
</dbReference>
<evidence type="ECO:0000256" key="11">
    <source>
        <dbReference type="PROSITE-ProRule" id="PRU00192"/>
    </source>
</evidence>
<protein>
    <recommendedName>
        <fullName evidence="3">Protein arginine N-methyltransferase 2</fullName>
    </recommendedName>
    <alternativeName>
        <fullName evidence="10">Histone-arginine N-methyltransferase PRMT2</fullName>
    </alternativeName>
</protein>
<dbReference type="SUPFAM" id="SSF53335">
    <property type="entry name" value="S-adenosyl-L-methionine-dependent methyltransferases"/>
    <property type="match status" value="1"/>
</dbReference>
<keyword evidence="4 11" id="KW-0728">SH3 domain</keyword>
<dbReference type="GO" id="GO:0140993">
    <property type="term" value="F:histone modifying activity"/>
    <property type="evidence" value="ECO:0007669"/>
    <property type="project" value="UniProtKB-ARBA"/>
</dbReference>
<comment type="subcellular location">
    <subcellularLocation>
        <location evidence="2">Cytoplasm</location>
    </subcellularLocation>
    <subcellularLocation>
        <location evidence="1">Nucleus</location>
    </subcellularLocation>
</comment>
<evidence type="ECO:0000256" key="3">
    <source>
        <dbReference type="ARBA" id="ARBA00018778"/>
    </source>
</evidence>
<keyword evidence="9" id="KW-0539">Nucleus</keyword>
<evidence type="ECO:0000313" key="14">
    <source>
        <dbReference type="EMBL" id="KAL3854697.1"/>
    </source>
</evidence>
<dbReference type="EMBL" id="JBJQND010000014">
    <property type="protein sequence ID" value="KAL3854697.1"/>
    <property type="molecule type" value="Genomic_DNA"/>
</dbReference>
<dbReference type="PANTHER" id="PTHR11006">
    <property type="entry name" value="PROTEIN ARGININE N-METHYLTRANSFERASE"/>
    <property type="match status" value="1"/>
</dbReference>
<dbReference type="PANTHER" id="PTHR11006:SF92">
    <property type="entry name" value="PROTEIN ARGININE N-METHYLTRANSFERASE 2"/>
    <property type="match status" value="1"/>
</dbReference>
<dbReference type="PROSITE" id="PS51678">
    <property type="entry name" value="SAM_MT_PRMT"/>
    <property type="match status" value="1"/>
</dbReference>
<feature type="domain" description="SH3" evidence="13">
    <location>
        <begin position="45"/>
        <end position="104"/>
    </location>
</feature>
<evidence type="ECO:0000259" key="13">
    <source>
        <dbReference type="PROSITE" id="PS50002"/>
    </source>
</evidence>
<reference evidence="14 15" key="1">
    <citation type="submission" date="2024-11" db="EMBL/GenBank/DDBJ databases">
        <title>Chromosome-level genome assembly of the freshwater bivalve Anodonta woodiana.</title>
        <authorList>
            <person name="Chen X."/>
        </authorList>
    </citation>
    <scope>NUCLEOTIDE SEQUENCE [LARGE SCALE GENOMIC DNA]</scope>
    <source>
        <strain evidence="14">MN2024</strain>
        <tissue evidence="14">Gills</tissue>
    </source>
</reference>
<name>A0ABD3UZL6_SINWO</name>
<comment type="caution">
    <text evidence="14">The sequence shown here is derived from an EMBL/GenBank/DDBJ whole genome shotgun (WGS) entry which is preliminary data.</text>
</comment>
<keyword evidence="8 12" id="KW-0949">S-adenosyl-L-methionine</keyword>
<gene>
    <name evidence="14" type="ORF">ACJMK2_013955</name>
</gene>
<sequence length="440" mass="51215">MSIFYFFFLNVRMSFEGNKDSFVHEQHIIEEQDRMNHISSTNEKEINEIVYALSNFKGVGQHQLSFVKGAAIRVLGKPDDNWWWGEIDGVKGYIPVNHLTYESLQQMYWEDTEYFGNYGNLKIHHEMLSDRPRTLAYQSAIKNNAQQLRGKRVIDVGSGTGILSLMCAKYGLPSQIYAVEASDIVEHTKTIVEKNNLGEIIQVVHGYAEELKLEERVDLIISEWMGTLLLFEMMIESVILTRDNLLKEKGTLWPSSANLFLVPCSAHAQYSQKMEFWDSQFGFDFSPLKPVAQQEFLHKPVHNHEMKPEDCLSSPVSVVFIDMKTVTVAELEHYMHHFSFQIQKDQVMHGFASWFQVTFDPLGHNNDVVILNTGPWHELTHWKQNLFLLDEPINIKEGEIISGSFELYRHEEWRRHLRVLLKFKKVPNEMKENWETGTET</sequence>
<dbReference type="PROSITE" id="PS50002">
    <property type="entry name" value="SH3"/>
    <property type="match status" value="1"/>
</dbReference>
<keyword evidence="6 12" id="KW-0489">Methyltransferase</keyword>
<dbReference type="GO" id="GO:0005634">
    <property type="term" value="C:nucleus"/>
    <property type="evidence" value="ECO:0007669"/>
    <property type="project" value="UniProtKB-SubCell"/>
</dbReference>
<dbReference type="GO" id="GO:0005737">
    <property type="term" value="C:cytoplasm"/>
    <property type="evidence" value="ECO:0007669"/>
    <property type="project" value="UniProtKB-SubCell"/>
</dbReference>
<dbReference type="InterPro" id="IPR025799">
    <property type="entry name" value="Arg_MeTrfase"/>
</dbReference>
<organism evidence="14 15">
    <name type="scientific">Sinanodonta woodiana</name>
    <name type="common">Chinese pond mussel</name>
    <name type="synonym">Anodonta woodiana</name>
    <dbReference type="NCBI Taxonomy" id="1069815"/>
    <lineage>
        <taxon>Eukaryota</taxon>
        <taxon>Metazoa</taxon>
        <taxon>Spiralia</taxon>
        <taxon>Lophotrochozoa</taxon>
        <taxon>Mollusca</taxon>
        <taxon>Bivalvia</taxon>
        <taxon>Autobranchia</taxon>
        <taxon>Heteroconchia</taxon>
        <taxon>Palaeoheterodonta</taxon>
        <taxon>Unionida</taxon>
        <taxon>Unionoidea</taxon>
        <taxon>Unionidae</taxon>
        <taxon>Unioninae</taxon>
        <taxon>Sinanodonta</taxon>
    </lineage>
</organism>
<dbReference type="GO" id="GO:0008168">
    <property type="term" value="F:methyltransferase activity"/>
    <property type="evidence" value="ECO:0007669"/>
    <property type="project" value="UniProtKB-KW"/>
</dbReference>
<dbReference type="Pfam" id="PF06325">
    <property type="entry name" value="PrmA"/>
    <property type="match status" value="1"/>
</dbReference>
<dbReference type="Gene3D" id="2.30.30.40">
    <property type="entry name" value="SH3 Domains"/>
    <property type="match status" value="1"/>
</dbReference>
<evidence type="ECO:0000256" key="12">
    <source>
        <dbReference type="PROSITE-ProRule" id="PRU01015"/>
    </source>
</evidence>
<evidence type="ECO:0000256" key="7">
    <source>
        <dbReference type="ARBA" id="ARBA00022679"/>
    </source>
</evidence>
<dbReference type="Pfam" id="PF00018">
    <property type="entry name" value="SH3_1"/>
    <property type="match status" value="1"/>
</dbReference>
<evidence type="ECO:0000256" key="2">
    <source>
        <dbReference type="ARBA" id="ARBA00004496"/>
    </source>
</evidence>
<keyword evidence="15" id="KW-1185">Reference proteome</keyword>
<dbReference type="FunFam" id="2.70.160.11:FF:000007">
    <property type="entry name" value="Protein arginine N-methyltransferase 2"/>
    <property type="match status" value="1"/>
</dbReference>
<dbReference type="GO" id="GO:0032259">
    <property type="term" value="P:methylation"/>
    <property type="evidence" value="ECO:0007669"/>
    <property type="project" value="UniProtKB-KW"/>
</dbReference>
<dbReference type="InterPro" id="IPR036028">
    <property type="entry name" value="SH3-like_dom_sf"/>
</dbReference>
<proteinExistence type="predicted"/>